<accession>A0A921IMD0</accession>
<sequence>NQVTAELVKQGSGTLNYRDGTFRFRCPPALQQELLAYMAENGIYRGPVFITRTGHLWNRSNIFRQLREVCQAAGVPEEKGNPRCLRNLYKATQQLVEDRLAALREQMYDQILELEQEAIGWPVAESPGGDRTA</sequence>
<dbReference type="InterPro" id="IPR013762">
    <property type="entry name" value="Integrase-like_cat_sf"/>
</dbReference>
<name>A0A921IMD0_9FIRM</name>
<protein>
    <submittedName>
        <fullName evidence="2">Uncharacterized protein</fullName>
    </submittedName>
</protein>
<dbReference type="EMBL" id="DYVE01000290">
    <property type="protein sequence ID" value="HJG29208.1"/>
    <property type="molecule type" value="Genomic_DNA"/>
</dbReference>
<reference evidence="2" key="1">
    <citation type="journal article" date="2021" name="PeerJ">
        <title>Extensive microbial diversity within the chicken gut microbiome revealed by metagenomics and culture.</title>
        <authorList>
            <person name="Gilroy R."/>
            <person name="Ravi A."/>
            <person name="Getino M."/>
            <person name="Pursley I."/>
            <person name="Horton D.L."/>
            <person name="Alikhan N.F."/>
            <person name="Baker D."/>
            <person name="Gharbi K."/>
            <person name="Hall N."/>
            <person name="Watson M."/>
            <person name="Adriaenssens E.M."/>
            <person name="Foster-Nyarko E."/>
            <person name="Jarju S."/>
            <person name="Secka A."/>
            <person name="Antonio M."/>
            <person name="Oren A."/>
            <person name="Chaudhuri R.R."/>
            <person name="La Ragione R."/>
            <person name="Hildebrand F."/>
            <person name="Pallen M.J."/>
        </authorList>
    </citation>
    <scope>NUCLEOTIDE SEQUENCE</scope>
    <source>
        <strain evidence="2">ChiBcec21-2208</strain>
    </source>
</reference>
<dbReference type="GO" id="GO:0006310">
    <property type="term" value="P:DNA recombination"/>
    <property type="evidence" value="ECO:0007669"/>
    <property type="project" value="UniProtKB-KW"/>
</dbReference>
<dbReference type="InterPro" id="IPR011010">
    <property type="entry name" value="DNA_brk_join_enz"/>
</dbReference>
<feature type="non-terminal residue" evidence="2">
    <location>
        <position position="1"/>
    </location>
</feature>
<evidence type="ECO:0000256" key="1">
    <source>
        <dbReference type="ARBA" id="ARBA00023172"/>
    </source>
</evidence>
<evidence type="ECO:0000313" key="3">
    <source>
        <dbReference type="Proteomes" id="UP000782880"/>
    </source>
</evidence>
<dbReference type="Gene3D" id="1.10.443.10">
    <property type="entry name" value="Intergrase catalytic core"/>
    <property type="match status" value="1"/>
</dbReference>
<dbReference type="AlphaFoldDB" id="A0A921IMD0"/>
<reference evidence="2" key="2">
    <citation type="submission" date="2021-09" db="EMBL/GenBank/DDBJ databases">
        <authorList>
            <person name="Gilroy R."/>
        </authorList>
    </citation>
    <scope>NUCLEOTIDE SEQUENCE</scope>
    <source>
        <strain evidence="2">ChiBcec21-2208</strain>
    </source>
</reference>
<dbReference type="SUPFAM" id="SSF56349">
    <property type="entry name" value="DNA breaking-rejoining enzymes"/>
    <property type="match status" value="1"/>
</dbReference>
<comment type="caution">
    <text evidence="2">The sequence shown here is derived from an EMBL/GenBank/DDBJ whole genome shotgun (WGS) entry which is preliminary data.</text>
</comment>
<dbReference type="GO" id="GO:0003677">
    <property type="term" value="F:DNA binding"/>
    <property type="evidence" value="ECO:0007669"/>
    <property type="project" value="InterPro"/>
</dbReference>
<keyword evidence="1" id="KW-0233">DNA recombination</keyword>
<organism evidence="2 3">
    <name type="scientific">Subdoligranulum variabile</name>
    <dbReference type="NCBI Taxonomy" id="214851"/>
    <lineage>
        <taxon>Bacteria</taxon>
        <taxon>Bacillati</taxon>
        <taxon>Bacillota</taxon>
        <taxon>Clostridia</taxon>
        <taxon>Eubacteriales</taxon>
        <taxon>Oscillospiraceae</taxon>
        <taxon>Subdoligranulum</taxon>
    </lineage>
</organism>
<proteinExistence type="predicted"/>
<dbReference type="GO" id="GO:0015074">
    <property type="term" value="P:DNA integration"/>
    <property type="evidence" value="ECO:0007669"/>
    <property type="project" value="InterPro"/>
</dbReference>
<evidence type="ECO:0000313" key="2">
    <source>
        <dbReference type="EMBL" id="HJG29208.1"/>
    </source>
</evidence>
<dbReference type="Proteomes" id="UP000782880">
    <property type="component" value="Unassembled WGS sequence"/>
</dbReference>
<gene>
    <name evidence="2" type="ORF">K8V20_11270</name>
</gene>